<keyword evidence="3" id="KW-1185">Reference proteome</keyword>
<comment type="caution">
    <text evidence="2">The sequence shown here is derived from an EMBL/GenBank/DDBJ whole genome shotgun (WGS) entry which is preliminary data.</text>
</comment>
<dbReference type="Proteomes" id="UP001501645">
    <property type="component" value="Unassembled WGS sequence"/>
</dbReference>
<evidence type="ECO:0000313" key="2">
    <source>
        <dbReference type="EMBL" id="GAA4777752.1"/>
    </source>
</evidence>
<keyword evidence="1" id="KW-0732">Signal</keyword>
<gene>
    <name evidence="2" type="ORF">GCM10023351_23240</name>
</gene>
<organism evidence="2 3">
    <name type="scientific">Microbacterium gilvum</name>
    <dbReference type="NCBI Taxonomy" id="1336204"/>
    <lineage>
        <taxon>Bacteria</taxon>
        <taxon>Bacillati</taxon>
        <taxon>Actinomycetota</taxon>
        <taxon>Actinomycetes</taxon>
        <taxon>Micrococcales</taxon>
        <taxon>Microbacteriaceae</taxon>
        <taxon>Microbacterium</taxon>
    </lineage>
</organism>
<sequence length="175" mass="18821">MAVAALLPAAALLAALAGCAPFPALPDEVAYPAGGVPSDVAWPSDWLEGFTSESDAVGGEIVGMRLEYVDDVWFWRIRSHDPGRDVFDEAVTEPDRGREALVDAATLELVVQRHVTLTEAEMAESGVSAYDAAQRSGEEWPAPRLIELERRMADGHAVWDVTVSDEGGITMLTVE</sequence>
<evidence type="ECO:0000256" key="1">
    <source>
        <dbReference type="SAM" id="SignalP"/>
    </source>
</evidence>
<feature type="chain" id="PRO_5046496581" evidence="1">
    <location>
        <begin position="27"/>
        <end position="175"/>
    </location>
</feature>
<protein>
    <submittedName>
        <fullName evidence="2">Uncharacterized protein</fullName>
    </submittedName>
</protein>
<proteinExistence type="predicted"/>
<dbReference type="EMBL" id="BAABKO010000004">
    <property type="protein sequence ID" value="GAA4777752.1"/>
    <property type="molecule type" value="Genomic_DNA"/>
</dbReference>
<evidence type="ECO:0000313" key="3">
    <source>
        <dbReference type="Proteomes" id="UP001501645"/>
    </source>
</evidence>
<reference evidence="3" key="1">
    <citation type="journal article" date="2019" name="Int. J. Syst. Evol. Microbiol.">
        <title>The Global Catalogue of Microorganisms (GCM) 10K type strain sequencing project: providing services to taxonomists for standard genome sequencing and annotation.</title>
        <authorList>
            <consortium name="The Broad Institute Genomics Platform"/>
            <consortium name="The Broad Institute Genome Sequencing Center for Infectious Disease"/>
            <person name="Wu L."/>
            <person name="Ma J."/>
        </authorList>
    </citation>
    <scope>NUCLEOTIDE SEQUENCE [LARGE SCALE GENOMIC DNA]</scope>
    <source>
        <strain evidence="3">JCM 18537</strain>
    </source>
</reference>
<accession>A0ABP9AAI9</accession>
<name>A0ABP9AAI9_9MICO</name>
<feature type="signal peptide" evidence="1">
    <location>
        <begin position="1"/>
        <end position="26"/>
    </location>
</feature>